<evidence type="ECO:0000313" key="3">
    <source>
        <dbReference type="Proteomes" id="UP000222366"/>
    </source>
</evidence>
<dbReference type="Proteomes" id="UP000222366">
    <property type="component" value="Unassembled WGS sequence"/>
</dbReference>
<proteinExistence type="predicted"/>
<feature type="domain" description="DUF7823" evidence="1">
    <location>
        <begin position="45"/>
        <end position="151"/>
    </location>
</feature>
<name>A0A2D0K4R2_9GAMM</name>
<dbReference type="AlphaFoldDB" id="A0A2D0K4R2"/>
<organism evidence="2 3">
    <name type="scientific">Xenorhabdus stockiae</name>
    <dbReference type="NCBI Taxonomy" id="351614"/>
    <lineage>
        <taxon>Bacteria</taxon>
        <taxon>Pseudomonadati</taxon>
        <taxon>Pseudomonadota</taxon>
        <taxon>Gammaproteobacteria</taxon>
        <taxon>Enterobacterales</taxon>
        <taxon>Morganellaceae</taxon>
        <taxon>Xenorhabdus</taxon>
    </lineage>
</organism>
<comment type="caution">
    <text evidence="2">The sequence shown here is derived from an EMBL/GenBank/DDBJ whole genome shotgun (WGS) entry which is preliminary data.</text>
</comment>
<protein>
    <recommendedName>
        <fullName evidence="1">DUF7823 domain-containing protein</fullName>
    </recommendedName>
</protein>
<sequence length="151" mass="16670">MSDVNKPACPEGAMLSFDLNIGTIQFYNGGNPDYDKVQEWGYSASSIGTLTNLQSTMGVGNILAFQLIEVPIGTFWGLQLEVDTQNQPYLGSKKLEIMANGSTYNLGVVSPHVPYLETYFLYISNGAKQLGDFLKQNVGNTTPIHFCFNWK</sequence>
<evidence type="ECO:0000259" key="1">
    <source>
        <dbReference type="Pfam" id="PF25136"/>
    </source>
</evidence>
<dbReference type="EMBL" id="NJAJ01000103">
    <property type="protein sequence ID" value="PHM57046.1"/>
    <property type="molecule type" value="Genomic_DNA"/>
</dbReference>
<dbReference type="RefSeq" id="WP_099126284.1">
    <property type="nucleotide sequence ID" value="NZ_CAWNRH010000006.1"/>
</dbReference>
<dbReference type="InterPro" id="IPR056725">
    <property type="entry name" value="DUF7823"/>
</dbReference>
<gene>
    <name evidence="2" type="ORF">Xsto_04123</name>
</gene>
<accession>A0A2D0K4R2</accession>
<reference evidence="2 3" key="1">
    <citation type="journal article" date="2017" name="Nat. Microbiol.">
        <title>Natural product diversity associated with the nematode symbionts Photorhabdus and Xenorhabdus.</title>
        <authorList>
            <person name="Tobias N.J."/>
            <person name="Wolff H."/>
            <person name="Djahanschiri B."/>
            <person name="Grundmann F."/>
            <person name="Kronenwerth M."/>
            <person name="Shi Y.M."/>
            <person name="Simonyi S."/>
            <person name="Grun P."/>
            <person name="Shapiro-Ilan D."/>
            <person name="Pidot S.J."/>
            <person name="Stinear T.P."/>
            <person name="Ebersberger I."/>
            <person name="Bode H.B."/>
        </authorList>
    </citation>
    <scope>NUCLEOTIDE SEQUENCE [LARGE SCALE GENOMIC DNA]</scope>
    <source>
        <strain evidence="2 3">DSM 17904</strain>
    </source>
</reference>
<evidence type="ECO:0000313" key="2">
    <source>
        <dbReference type="EMBL" id="PHM57046.1"/>
    </source>
</evidence>
<dbReference type="Pfam" id="PF25136">
    <property type="entry name" value="DUF7823"/>
    <property type="match status" value="1"/>
</dbReference>
<keyword evidence="3" id="KW-1185">Reference proteome</keyword>